<keyword evidence="5" id="KW-0808">Transferase</keyword>
<dbReference type="CDD" id="cd06225">
    <property type="entry name" value="HAMP"/>
    <property type="match status" value="1"/>
</dbReference>
<protein>
    <recommendedName>
        <fullName evidence="3">histidine kinase</fullName>
        <ecNumber evidence="3">2.7.13.3</ecNumber>
    </recommendedName>
</protein>
<dbReference type="RefSeq" id="WP_015204580.1">
    <property type="nucleotide sequence ID" value="NC_019753.1"/>
</dbReference>
<dbReference type="InterPro" id="IPR005467">
    <property type="entry name" value="His_kinase_dom"/>
</dbReference>
<dbReference type="InterPro" id="IPR004358">
    <property type="entry name" value="Sig_transdc_His_kin-like_C"/>
</dbReference>
<dbReference type="OrthoDB" id="9812260at2"/>
<keyword evidence="4" id="KW-0597">Phosphoprotein</keyword>
<dbReference type="EC" id="2.7.13.3" evidence="3"/>
<dbReference type="InterPro" id="IPR036890">
    <property type="entry name" value="HATPase_C_sf"/>
</dbReference>
<keyword evidence="13" id="KW-1185">Reference proteome</keyword>
<keyword evidence="9" id="KW-0812">Transmembrane</keyword>
<dbReference type="CDD" id="cd00082">
    <property type="entry name" value="HisKA"/>
    <property type="match status" value="1"/>
</dbReference>
<evidence type="ECO:0000259" key="10">
    <source>
        <dbReference type="PROSITE" id="PS50109"/>
    </source>
</evidence>
<dbReference type="eggNOG" id="COG2770">
    <property type="taxonomic scope" value="Bacteria"/>
</dbReference>
<dbReference type="PATRIC" id="fig|1173022.3.peg.3939"/>
<dbReference type="KEGG" id="cep:Cri9333_3660"/>
<dbReference type="InterPro" id="IPR003594">
    <property type="entry name" value="HATPase_dom"/>
</dbReference>
<dbReference type="PROSITE" id="PS50109">
    <property type="entry name" value="HIS_KIN"/>
    <property type="match status" value="1"/>
</dbReference>
<evidence type="ECO:0000256" key="4">
    <source>
        <dbReference type="ARBA" id="ARBA00022553"/>
    </source>
</evidence>
<dbReference type="PROSITE" id="PS50885">
    <property type="entry name" value="HAMP"/>
    <property type="match status" value="1"/>
</dbReference>
<dbReference type="STRING" id="1173022.Cri9333_3660"/>
<evidence type="ECO:0000256" key="2">
    <source>
        <dbReference type="ARBA" id="ARBA00004370"/>
    </source>
</evidence>
<dbReference type="PRINTS" id="PR00344">
    <property type="entry name" value="BCTRLSENSOR"/>
</dbReference>
<keyword evidence="9" id="KW-1133">Transmembrane helix</keyword>
<keyword evidence="7" id="KW-0902">Two-component regulatory system</keyword>
<dbReference type="SUPFAM" id="SSF55874">
    <property type="entry name" value="ATPase domain of HSP90 chaperone/DNA topoisomerase II/histidine kinase"/>
    <property type="match status" value="1"/>
</dbReference>
<evidence type="ECO:0000256" key="5">
    <source>
        <dbReference type="ARBA" id="ARBA00022679"/>
    </source>
</evidence>
<evidence type="ECO:0000259" key="11">
    <source>
        <dbReference type="PROSITE" id="PS50885"/>
    </source>
</evidence>
<dbReference type="Pfam" id="PF00672">
    <property type="entry name" value="HAMP"/>
    <property type="match status" value="1"/>
</dbReference>
<evidence type="ECO:0000256" key="3">
    <source>
        <dbReference type="ARBA" id="ARBA00012438"/>
    </source>
</evidence>
<dbReference type="SMART" id="SM00387">
    <property type="entry name" value="HATPase_c"/>
    <property type="match status" value="1"/>
</dbReference>
<dbReference type="Gene3D" id="1.10.287.130">
    <property type="match status" value="1"/>
</dbReference>
<comment type="subcellular location">
    <subcellularLocation>
        <location evidence="2">Membrane</location>
    </subcellularLocation>
</comment>
<feature type="transmembrane region" description="Helical" evidence="9">
    <location>
        <begin position="179"/>
        <end position="201"/>
    </location>
</feature>
<dbReference type="Gene3D" id="3.30.565.10">
    <property type="entry name" value="Histidine kinase-like ATPase, C-terminal domain"/>
    <property type="match status" value="1"/>
</dbReference>
<organism evidence="12 13">
    <name type="scientific">Crinalium epipsammum PCC 9333</name>
    <dbReference type="NCBI Taxonomy" id="1173022"/>
    <lineage>
        <taxon>Bacteria</taxon>
        <taxon>Bacillati</taxon>
        <taxon>Cyanobacteriota</taxon>
        <taxon>Cyanophyceae</taxon>
        <taxon>Gomontiellales</taxon>
        <taxon>Gomontiellaceae</taxon>
        <taxon>Crinalium</taxon>
    </lineage>
</organism>
<evidence type="ECO:0000256" key="6">
    <source>
        <dbReference type="ARBA" id="ARBA00022777"/>
    </source>
</evidence>
<dbReference type="InterPro" id="IPR036097">
    <property type="entry name" value="HisK_dim/P_sf"/>
</dbReference>
<dbReference type="InterPro" id="IPR003661">
    <property type="entry name" value="HisK_dim/P_dom"/>
</dbReference>
<gene>
    <name evidence="12" type="ORF">Cri9333_3660</name>
</gene>
<dbReference type="GO" id="GO:0000155">
    <property type="term" value="F:phosphorelay sensor kinase activity"/>
    <property type="evidence" value="ECO:0007669"/>
    <property type="project" value="InterPro"/>
</dbReference>
<feature type="domain" description="HAMP" evidence="11">
    <location>
        <begin position="198"/>
        <end position="250"/>
    </location>
</feature>
<feature type="domain" description="Histidine kinase" evidence="10">
    <location>
        <begin position="327"/>
        <end position="583"/>
    </location>
</feature>
<sequence length="607" mass="68610">MKISAKFIGSSIGVVGLIASLAFSSEFLLWKADNQAALSRDKAAKSVDNTLQLEVLLRDQVMALKDFLMLNRDPLDMAKYQKAKSEFQLTLDDLQRLMPDNSELTVISRQHKFLNRLSNELSDTPSTQEQFYQDFRAISSFGKSIDFSLQSLAKDIRFQDRLASEQASRSKQTAQVARQTILCIIIILLFGQFWLILLPVIKSIKKLQLGANQIGTGDLDYRLNIKTGDEVQELSEQFNLMAVALRESYRTLEEKVIARTIELTNTNQILESEIEQRKQIEETLRKSEAQLRQQAQEIEQALTELQQTQAQLIQTEKMSSLGQMVAGVAHEINNPVNFIHGNITHANKYIQDILELLQLYQEHYPNPVDEVADHHQAIDLEFIMDDLPKVLASMRLGTERIRNIVLSLRNFSRLDEADMKAVDIHEGIDSTLLILQNKLKARPNHPEIKIVKKYSSLPQVTCYPGQLNQLFMNILNNAIDALDEYNNQRSVEEIKSNSSRITITTQLESDYIIIKIADNGSGMTEEIKKQLFDPFFTTKPVGKGTGLGLSICYQIIQKHQGIIECESELGKGTEFSIQIPIVQNGLSKIGKSKVNNLSLETVGGRSL</sequence>
<dbReference type="EMBL" id="CP003620">
    <property type="protein sequence ID" value="AFZ14475.1"/>
    <property type="molecule type" value="Genomic_DNA"/>
</dbReference>
<dbReference type="InterPro" id="IPR003660">
    <property type="entry name" value="HAMP_dom"/>
</dbReference>
<dbReference type="AlphaFoldDB" id="K9W4U8"/>
<evidence type="ECO:0000256" key="9">
    <source>
        <dbReference type="SAM" id="Phobius"/>
    </source>
</evidence>
<accession>K9W4U8</accession>
<keyword evidence="8" id="KW-0175">Coiled coil</keyword>
<dbReference type="PANTHER" id="PTHR43065">
    <property type="entry name" value="SENSOR HISTIDINE KINASE"/>
    <property type="match status" value="1"/>
</dbReference>
<evidence type="ECO:0000256" key="8">
    <source>
        <dbReference type="SAM" id="Coils"/>
    </source>
</evidence>
<dbReference type="SUPFAM" id="SSF47384">
    <property type="entry name" value="Homodimeric domain of signal transducing histidine kinase"/>
    <property type="match status" value="1"/>
</dbReference>
<dbReference type="SUPFAM" id="SSF158472">
    <property type="entry name" value="HAMP domain-like"/>
    <property type="match status" value="1"/>
</dbReference>
<dbReference type="eggNOG" id="COG4191">
    <property type="taxonomic scope" value="Bacteria"/>
</dbReference>
<evidence type="ECO:0000256" key="1">
    <source>
        <dbReference type="ARBA" id="ARBA00000085"/>
    </source>
</evidence>
<dbReference type="Proteomes" id="UP000010472">
    <property type="component" value="Chromosome"/>
</dbReference>
<evidence type="ECO:0000313" key="13">
    <source>
        <dbReference type="Proteomes" id="UP000010472"/>
    </source>
</evidence>
<name>K9W4U8_9CYAN</name>
<dbReference type="HOGENOM" id="CLU_000445_114_39_3"/>
<dbReference type="GO" id="GO:0016020">
    <property type="term" value="C:membrane"/>
    <property type="evidence" value="ECO:0007669"/>
    <property type="project" value="UniProtKB-SubCell"/>
</dbReference>
<keyword evidence="9" id="KW-0472">Membrane</keyword>
<dbReference type="PANTHER" id="PTHR43065:SF50">
    <property type="entry name" value="HISTIDINE KINASE"/>
    <property type="match status" value="1"/>
</dbReference>
<comment type="catalytic activity">
    <reaction evidence="1">
        <text>ATP + protein L-histidine = ADP + protein N-phospho-L-histidine.</text>
        <dbReference type="EC" id="2.7.13.3"/>
    </reaction>
</comment>
<evidence type="ECO:0000256" key="7">
    <source>
        <dbReference type="ARBA" id="ARBA00023012"/>
    </source>
</evidence>
<feature type="coiled-coil region" evidence="8">
    <location>
        <begin position="270"/>
        <end position="318"/>
    </location>
</feature>
<proteinExistence type="predicted"/>
<keyword evidence="6 12" id="KW-0418">Kinase</keyword>
<dbReference type="Gene3D" id="6.10.340.10">
    <property type="match status" value="1"/>
</dbReference>
<evidence type="ECO:0000313" key="12">
    <source>
        <dbReference type="EMBL" id="AFZ14475.1"/>
    </source>
</evidence>
<dbReference type="SMART" id="SM00304">
    <property type="entry name" value="HAMP"/>
    <property type="match status" value="1"/>
</dbReference>
<reference evidence="12 13" key="1">
    <citation type="submission" date="2012-06" db="EMBL/GenBank/DDBJ databases">
        <title>Finished chromosome of genome of Crinalium epipsammum PCC 9333.</title>
        <authorList>
            <consortium name="US DOE Joint Genome Institute"/>
            <person name="Gugger M."/>
            <person name="Coursin T."/>
            <person name="Rippka R."/>
            <person name="Tandeau De Marsac N."/>
            <person name="Huntemann M."/>
            <person name="Wei C.-L."/>
            <person name="Han J."/>
            <person name="Detter J.C."/>
            <person name="Han C."/>
            <person name="Tapia R."/>
            <person name="Davenport K."/>
            <person name="Daligault H."/>
            <person name="Erkkila T."/>
            <person name="Gu W."/>
            <person name="Munk A.C.C."/>
            <person name="Teshima H."/>
            <person name="Xu Y."/>
            <person name="Chain P."/>
            <person name="Chen A."/>
            <person name="Krypides N."/>
            <person name="Mavromatis K."/>
            <person name="Markowitz V."/>
            <person name="Szeto E."/>
            <person name="Ivanova N."/>
            <person name="Mikhailova N."/>
            <person name="Ovchinnikova G."/>
            <person name="Pagani I."/>
            <person name="Pati A."/>
            <person name="Goodwin L."/>
            <person name="Peters L."/>
            <person name="Pitluck S."/>
            <person name="Woyke T."/>
            <person name="Kerfeld C."/>
        </authorList>
    </citation>
    <scope>NUCLEOTIDE SEQUENCE [LARGE SCALE GENOMIC DNA]</scope>
    <source>
        <strain evidence="12 13">PCC 9333</strain>
    </source>
</reference>
<dbReference type="Pfam" id="PF02518">
    <property type="entry name" value="HATPase_c"/>
    <property type="match status" value="1"/>
</dbReference>